<evidence type="ECO:0000259" key="6">
    <source>
        <dbReference type="PROSITE" id="PS51032"/>
    </source>
</evidence>
<dbReference type="Pfam" id="PF00847">
    <property type="entry name" value="AP2"/>
    <property type="match status" value="1"/>
</dbReference>
<dbReference type="EMBL" id="LFYR01002038">
    <property type="protein sequence ID" value="KMZ57633.1"/>
    <property type="molecule type" value="Genomic_DNA"/>
</dbReference>
<dbReference type="CDD" id="cd00018">
    <property type="entry name" value="AP2"/>
    <property type="match status" value="1"/>
</dbReference>
<comment type="caution">
    <text evidence="7">The sequence shown here is derived from an EMBL/GenBank/DDBJ whole genome shotgun (WGS) entry which is preliminary data.</text>
</comment>
<reference evidence="8" key="1">
    <citation type="journal article" date="2016" name="Nature">
        <title>The genome of the seagrass Zostera marina reveals angiosperm adaptation to the sea.</title>
        <authorList>
            <person name="Olsen J.L."/>
            <person name="Rouze P."/>
            <person name="Verhelst B."/>
            <person name="Lin Y.-C."/>
            <person name="Bayer T."/>
            <person name="Collen J."/>
            <person name="Dattolo E."/>
            <person name="De Paoli E."/>
            <person name="Dittami S."/>
            <person name="Maumus F."/>
            <person name="Michel G."/>
            <person name="Kersting A."/>
            <person name="Lauritano C."/>
            <person name="Lohaus R."/>
            <person name="Toepel M."/>
            <person name="Tonon T."/>
            <person name="Vanneste K."/>
            <person name="Amirebrahimi M."/>
            <person name="Brakel J."/>
            <person name="Bostroem C."/>
            <person name="Chovatia M."/>
            <person name="Grimwood J."/>
            <person name="Jenkins J.W."/>
            <person name="Jueterbock A."/>
            <person name="Mraz A."/>
            <person name="Stam W.T."/>
            <person name="Tice H."/>
            <person name="Bornberg-Bauer E."/>
            <person name="Green P.J."/>
            <person name="Pearson G.A."/>
            <person name="Procaccini G."/>
            <person name="Duarte C.M."/>
            <person name="Schmutz J."/>
            <person name="Reusch T.B.H."/>
            <person name="Van de Peer Y."/>
        </authorList>
    </citation>
    <scope>NUCLEOTIDE SEQUENCE [LARGE SCALE GENOMIC DNA]</scope>
    <source>
        <strain evidence="8">cv. Finnish</strain>
    </source>
</reference>
<dbReference type="PRINTS" id="PR00367">
    <property type="entry name" value="ETHRSPELEMNT"/>
</dbReference>
<evidence type="ECO:0000313" key="8">
    <source>
        <dbReference type="Proteomes" id="UP000036987"/>
    </source>
</evidence>
<dbReference type="FunFam" id="3.30.730.10:FF:000001">
    <property type="entry name" value="Ethylene-responsive transcription factor 2"/>
    <property type="match status" value="1"/>
</dbReference>
<keyword evidence="4" id="KW-0804">Transcription</keyword>
<organism evidence="7 8">
    <name type="scientific">Zostera marina</name>
    <name type="common">Eelgrass</name>
    <dbReference type="NCBI Taxonomy" id="29655"/>
    <lineage>
        <taxon>Eukaryota</taxon>
        <taxon>Viridiplantae</taxon>
        <taxon>Streptophyta</taxon>
        <taxon>Embryophyta</taxon>
        <taxon>Tracheophyta</taxon>
        <taxon>Spermatophyta</taxon>
        <taxon>Magnoliopsida</taxon>
        <taxon>Liliopsida</taxon>
        <taxon>Zosteraceae</taxon>
        <taxon>Zostera</taxon>
    </lineage>
</organism>
<dbReference type="Gene3D" id="3.30.730.10">
    <property type="entry name" value="AP2/ERF domain"/>
    <property type="match status" value="1"/>
</dbReference>
<keyword evidence="5" id="KW-0539">Nucleus</keyword>
<evidence type="ECO:0000256" key="5">
    <source>
        <dbReference type="ARBA" id="ARBA00023242"/>
    </source>
</evidence>
<proteinExistence type="predicted"/>
<accession>A0A0K9NM14</accession>
<keyword evidence="2" id="KW-0805">Transcription regulation</keyword>
<feature type="domain" description="AP2/ERF" evidence="6">
    <location>
        <begin position="62"/>
        <end position="119"/>
    </location>
</feature>
<protein>
    <recommendedName>
        <fullName evidence="6">AP2/ERF domain-containing protein</fullName>
    </recommendedName>
</protein>
<name>A0A0K9NM14_ZOSMR</name>
<evidence type="ECO:0000313" key="7">
    <source>
        <dbReference type="EMBL" id="KMZ57633.1"/>
    </source>
</evidence>
<keyword evidence="3" id="KW-0238">DNA-binding</keyword>
<dbReference type="GO" id="GO:0009873">
    <property type="term" value="P:ethylene-activated signaling pathway"/>
    <property type="evidence" value="ECO:0007669"/>
    <property type="project" value="InterPro"/>
</dbReference>
<dbReference type="InterPro" id="IPR044808">
    <property type="entry name" value="ERF_plant"/>
</dbReference>
<dbReference type="STRING" id="29655.A0A0K9NM14"/>
<dbReference type="Proteomes" id="UP000036987">
    <property type="component" value="Unassembled WGS sequence"/>
</dbReference>
<gene>
    <name evidence="7" type="ORF">ZOSMA_83G00060</name>
</gene>
<dbReference type="GO" id="GO:0005634">
    <property type="term" value="C:nucleus"/>
    <property type="evidence" value="ECO:0007669"/>
    <property type="project" value="UniProtKB-SubCell"/>
</dbReference>
<dbReference type="InterPro" id="IPR036955">
    <property type="entry name" value="AP2/ERF_dom_sf"/>
</dbReference>
<evidence type="ECO:0000256" key="2">
    <source>
        <dbReference type="ARBA" id="ARBA00023015"/>
    </source>
</evidence>
<dbReference type="InterPro" id="IPR001471">
    <property type="entry name" value="AP2/ERF_dom"/>
</dbReference>
<evidence type="ECO:0000256" key="1">
    <source>
        <dbReference type="ARBA" id="ARBA00004123"/>
    </source>
</evidence>
<dbReference type="PROSITE" id="PS51032">
    <property type="entry name" value="AP2_ERF"/>
    <property type="match status" value="1"/>
</dbReference>
<dbReference type="InterPro" id="IPR016177">
    <property type="entry name" value="DNA-bd_dom_sf"/>
</dbReference>
<sequence>MTLSMPTSMPTLKPTSRISMMTQMKTSLLLLNPAFATRSEISATVTVLKYGNTGRARKRKNIYRGIRQRPWGKWAAEIRDPRKGVRVWLGTFNTAEEAARAYDSEAKRIRGEKAKLNFPKTLPFAVSKLNRKRKSLDNMMTCNSQHNKKTEKLQKNSDEVVASAVPIFFDETETVNAVKLLSDEDEISSYEHPYMMMIMPCPEESSSK</sequence>
<dbReference type="SMART" id="SM00380">
    <property type="entry name" value="AP2"/>
    <property type="match status" value="1"/>
</dbReference>
<dbReference type="GO" id="GO:0003700">
    <property type="term" value="F:DNA-binding transcription factor activity"/>
    <property type="evidence" value="ECO:0007669"/>
    <property type="project" value="InterPro"/>
</dbReference>
<evidence type="ECO:0000256" key="3">
    <source>
        <dbReference type="ARBA" id="ARBA00023125"/>
    </source>
</evidence>
<dbReference type="AlphaFoldDB" id="A0A0K9NM14"/>
<dbReference type="SUPFAM" id="SSF54171">
    <property type="entry name" value="DNA-binding domain"/>
    <property type="match status" value="1"/>
</dbReference>
<comment type="subcellular location">
    <subcellularLocation>
        <location evidence="1">Nucleus</location>
    </subcellularLocation>
</comment>
<evidence type="ECO:0000256" key="4">
    <source>
        <dbReference type="ARBA" id="ARBA00023163"/>
    </source>
</evidence>
<dbReference type="OrthoDB" id="10038011at2759"/>
<dbReference type="PANTHER" id="PTHR31190:SF142">
    <property type="entry name" value="ETHYLENE-RESPONSIVE TRANSCRIPTION FACTOR RAP2-3"/>
    <property type="match status" value="1"/>
</dbReference>
<dbReference type="PANTHER" id="PTHR31190">
    <property type="entry name" value="DNA-BINDING DOMAIN"/>
    <property type="match status" value="1"/>
</dbReference>
<keyword evidence="8" id="KW-1185">Reference proteome</keyword>
<dbReference type="GO" id="GO:0003677">
    <property type="term" value="F:DNA binding"/>
    <property type="evidence" value="ECO:0007669"/>
    <property type="project" value="UniProtKB-KW"/>
</dbReference>